<keyword evidence="4" id="KW-0067">ATP-binding</keyword>
<dbReference type="Gene3D" id="3.40.50.300">
    <property type="entry name" value="P-loop containing nucleotide triphosphate hydrolases"/>
    <property type="match status" value="1"/>
</dbReference>
<evidence type="ECO:0000256" key="3">
    <source>
        <dbReference type="ARBA" id="ARBA00022741"/>
    </source>
</evidence>
<dbReference type="PANTHER" id="PTHR24221">
    <property type="entry name" value="ATP-BINDING CASSETTE SUB-FAMILY B"/>
    <property type="match status" value="1"/>
</dbReference>
<dbReference type="InterPro" id="IPR039421">
    <property type="entry name" value="Type_1_exporter"/>
</dbReference>
<dbReference type="GO" id="GO:0016887">
    <property type="term" value="F:ATP hydrolysis activity"/>
    <property type="evidence" value="ECO:0007669"/>
    <property type="project" value="InterPro"/>
</dbReference>
<accession>A0A4P7N5M6</accession>
<comment type="subcellular location">
    <subcellularLocation>
        <location evidence="1">Membrane</location>
        <topology evidence="1">Multi-pass membrane protein</topology>
    </subcellularLocation>
</comment>
<dbReference type="InterPro" id="IPR017871">
    <property type="entry name" value="ABC_transporter-like_CS"/>
</dbReference>
<dbReference type="InterPro" id="IPR036640">
    <property type="entry name" value="ABC1_TM_sf"/>
</dbReference>
<dbReference type="SUPFAM" id="SSF52540">
    <property type="entry name" value="P-loop containing nucleoside triphosphate hydrolases"/>
    <property type="match status" value="1"/>
</dbReference>
<keyword evidence="5 7" id="KW-1133">Transmembrane helix</keyword>
<dbReference type="GO" id="GO:0005524">
    <property type="term" value="F:ATP binding"/>
    <property type="evidence" value="ECO:0007669"/>
    <property type="project" value="UniProtKB-KW"/>
</dbReference>
<evidence type="ECO:0000256" key="6">
    <source>
        <dbReference type="ARBA" id="ARBA00023136"/>
    </source>
</evidence>
<feature type="transmembrane region" description="Helical" evidence="7">
    <location>
        <begin position="20"/>
        <end position="46"/>
    </location>
</feature>
<evidence type="ECO:0000256" key="5">
    <source>
        <dbReference type="ARBA" id="ARBA00022989"/>
    </source>
</evidence>
<sequence>ALVFSTWIISATMMADLHPWISISRGCCGAAALFVALVPTPALNLFGIGRAIRNKNRVDLFSLLALFCYVEAFGFAILLQRATAGYLIFFIPVWQKLWYQFVELMRNMPELVDALSDAAPLRRISQKGTAPARQTNGQKLGCTKGSLELVNVSFTYPGMDKPVIDRLNMAIKPATRVALLGPSGAGKTTLLRIFMRYLSPSSGVVLINGQNIENIDKDSFHNFVGIVPHMLYIFNTTVMENIRLGKADASDEEVYEGCRNAMIHDTIMARPHGDNTQIGEQGGFLSGGEKQRIEFARLFFLRRPKVILLDEPTANLDEKTEDQLLSNLLNHSRSSTIIMVT</sequence>
<evidence type="ECO:0000259" key="8">
    <source>
        <dbReference type="PROSITE" id="PS50893"/>
    </source>
</evidence>
<dbReference type="PROSITE" id="PS00211">
    <property type="entry name" value="ABC_TRANSPORTER_1"/>
    <property type="match status" value="1"/>
</dbReference>
<name>A0A4P7N5M6_PYROR</name>
<organism evidence="9 10">
    <name type="scientific">Pyricularia oryzae</name>
    <name type="common">Rice blast fungus</name>
    <name type="synonym">Magnaporthe oryzae</name>
    <dbReference type="NCBI Taxonomy" id="318829"/>
    <lineage>
        <taxon>Eukaryota</taxon>
        <taxon>Fungi</taxon>
        <taxon>Dikarya</taxon>
        <taxon>Ascomycota</taxon>
        <taxon>Pezizomycotina</taxon>
        <taxon>Sordariomycetes</taxon>
        <taxon>Sordariomycetidae</taxon>
        <taxon>Magnaporthales</taxon>
        <taxon>Pyriculariaceae</taxon>
        <taxon>Pyricularia</taxon>
    </lineage>
</organism>
<gene>
    <name evidence="9" type="ORF">PoMZ_02805</name>
</gene>
<keyword evidence="6 7" id="KW-0472">Membrane</keyword>
<feature type="non-terminal residue" evidence="9">
    <location>
        <position position="1"/>
    </location>
</feature>
<keyword evidence="3" id="KW-0547">Nucleotide-binding</keyword>
<dbReference type="InterPro" id="IPR003439">
    <property type="entry name" value="ABC_transporter-like_ATP-bd"/>
</dbReference>
<dbReference type="GO" id="GO:0034040">
    <property type="term" value="F:ATPase-coupled lipid transmembrane transporter activity"/>
    <property type="evidence" value="ECO:0007669"/>
    <property type="project" value="TreeGrafter"/>
</dbReference>
<dbReference type="GO" id="GO:0016020">
    <property type="term" value="C:membrane"/>
    <property type="evidence" value="ECO:0007669"/>
    <property type="project" value="UniProtKB-SubCell"/>
</dbReference>
<dbReference type="PANTHER" id="PTHR24221:SF653">
    <property type="entry name" value="TRANSPORT ATP-BINDING PROTEIN CYDC"/>
    <property type="match status" value="1"/>
</dbReference>
<dbReference type="EMBL" id="CP034206">
    <property type="protein sequence ID" value="QBZ57868.1"/>
    <property type="molecule type" value="Genomic_DNA"/>
</dbReference>
<dbReference type="Pfam" id="PF00005">
    <property type="entry name" value="ABC_tran"/>
    <property type="match status" value="1"/>
</dbReference>
<dbReference type="Gene3D" id="1.20.1560.10">
    <property type="entry name" value="ABC transporter type 1, transmembrane domain"/>
    <property type="match status" value="1"/>
</dbReference>
<feature type="transmembrane region" description="Helical" evidence="7">
    <location>
        <begin position="58"/>
        <end position="78"/>
    </location>
</feature>
<dbReference type="InterPro" id="IPR027417">
    <property type="entry name" value="P-loop_NTPase"/>
</dbReference>
<dbReference type="InterPro" id="IPR003593">
    <property type="entry name" value="AAA+_ATPase"/>
</dbReference>
<proteinExistence type="predicted"/>
<dbReference type="SMART" id="SM00382">
    <property type="entry name" value="AAA"/>
    <property type="match status" value="1"/>
</dbReference>
<keyword evidence="2 7" id="KW-0812">Transmembrane</keyword>
<evidence type="ECO:0000313" key="9">
    <source>
        <dbReference type="EMBL" id="QBZ57868.1"/>
    </source>
</evidence>
<dbReference type="PROSITE" id="PS50893">
    <property type="entry name" value="ABC_TRANSPORTER_2"/>
    <property type="match status" value="1"/>
</dbReference>
<feature type="domain" description="ABC transporter" evidence="8">
    <location>
        <begin position="147"/>
        <end position="341"/>
    </location>
</feature>
<evidence type="ECO:0000256" key="4">
    <source>
        <dbReference type="ARBA" id="ARBA00022840"/>
    </source>
</evidence>
<evidence type="ECO:0000256" key="1">
    <source>
        <dbReference type="ARBA" id="ARBA00004141"/>
    </source>
</evidence>
<dbReference type="AlphaFoldDB" id="A0A4P7N5M6"/>
<protein>
    <recommendedName>
        <fullName evidence="8">ABC transporter domain-containing protein</fullName>
    </recommendedName>
</protein>
<evidence type="ECO:0000313" key="10">
    <source>
        <dbReference type="Proteomes" id="UP000294847"/>
    </source>
</evidence>
<evidence type="ECO:0000256" key="2">
    <source>
        <dbReference type="ARBA" id="ARBA00022692"/>
    </source>
</evidence>
<evidence type="ECO:0000256" key="7">
    <source>
        <dbReference type="SAM" id="Phobius"/>
    </source>
</evidence>
<reference evidence="9 10" key="1">
    <citation type="journal article" date="2019" name="Mol. Biol. Evol.">
        <title>Blast fungal genomes show frequent chromosomal changes, gene gains and losses, and effector gene turnover.</title>
        <authorList>
            <person name="Gomez Luciano L.B."/>
            <person name="Jason Tsai I."/>
            <person name="Chuma I."/>
            <person name="Tosa Y."/>
            <person name="Chen Y.H."/>
            <person name="Li J.Y."/>
            <person name="Li M.Y."/>
            <person name="Jade Lu M.Y."/>
            <person name="Nakayashiki H."/>
            <person name="Li W.H."/>
        </authorList>
    </citation>
    <scope>NUCLEOTIDE SEQUENCE [LARGE SCALE GENOMIC DNA]</scope>
    <source>
        <strain evidence="9">MZ5-1-6</strain>
    </source>
</reference>
<dbReference type="Proteomes" id="UP000294847">
    <property type="component" value="Chromosome 3"/>
</dbReference>